<protein>
    <submittedName>
        <fullName evidence="3">Uncharacterized protein</fullName>
    </submittedName>
</protein>
<reference evidence="3 4" key="1">
    <citation type="journal article" date="2015" name="Genome Biol. Evol.">
        <title>Comparative Genomics of a Bacterivorous Green Alga Reveals Evolutionary Causalities and Consequences of Phago-Mixotrophic Mode of Nutrition.</title>
        <authorList>
            <person name="Burns J.A."/>
            <person name="Paasch A."/>
            <person name="Narechania A."/>
            <person name="Kim E."/>
        </authorList>
    </citation>
    <scope>NUCLEOTIDE SEQUENCE [LARGE SCALE GENOMIC DNA]</scope>
    <source>
        <strain evidence="3 4">PLY_AMNH</strain>
    </source>
</reference>
<gene>
    <name evidence="3" type="ORF">CYMTET_37280</name>
</gene>
<dbReference type="EMBL" id="LGRX02024819">
    <property type="protein sequence ID" value="KAK3253472.1"/>
    <property type="molecule type" value="Genomic_DNA"/>
</dbReference>
<keyword evidence="2" id="KW-0812">Transmembrane</keyword>
<feature type="compositionally biased region" description="Basic and acidic residues" evidence="1">
    <location>
        <begin position="9"/>
        <end position="18"/>
    </location>
</feature>
<feature type="transmembrane region" description="Helical" evidence="2">
    <location>
        <begin position="361"/>
        <end position="380"/>
    </location>
</feature>
<feature type="region of interest" description="Disordered" evidence="1">
    <location>
        <begin position="1"/>
        <end position="63"/>
    </location>
</feature>
<evidence type="ECO:0000256" key="2">
    <source>
        <dbReference type="SAM" id="Phobius"/>
    </source>
</evidence>
<organism evidence="3 4">
    <name type="scientific">Cymbomonas tetramitiformis</name>
    <dbReference type="NCBI Taxonomy" id="36881"/>
    <lineage>
        <taxon>Eukaryota</taxon>
        <taxon>Viridiplantae</taxon>
        <taxon>Chlorophyta</taxon>
        <taxon>Pyramimonadophyceae</taxon>
        <taxon>Pyramimonadales</taxon>
        <taxon>Pyramimonadaceae</taxon>
        <taxon>Cymbomonas</taxon>
    </lineage>
</organism>
<keyword evidence="2" id="KW-1133">Transmembrane helix</keyword>
<name>A0AAE0CE72_9CHLO</name>
<evidence type="ECO:0000313" key="4">
    <source>
        <dbReference type="Proteomes" id="UP001190700"/>
    </source>
</evidence>
<evidence type="ECO:0000313" key="3">
    <source>
        <dbReference type="EMBL" id="KAK3253472.1"/>
    </source>
</evidence>
<comment type="caution">
    <text evidence="3">The sequence shown here is derived from an EMBL/GenBank/DDBJ whole genome shotgun (WGS) entry which is preliminary data.</text>
</comment>
<dbReference type="Proteomes" id="UP001190700">
    <property type="component" value="Unassembled WGS sequence"/>
</dbReference>
<accession>A0AAE0CE72</accession>
<feature type="compositionally biased region" description="Basic and acidic residues" evidence="1">
    <location>
        <begin position="46"/>
        <end position="63"/>
    </location>
</feature>
<dbReference type="AlphaFoldDB" id="A0AAE0CE72"/>
<keyword evidence="2" id="KW-0472">Membrane</keyword>
<evidence type="ECO:0000256" key="1">
    <source>
        <dbReference type="SAM" id="MobiDB-lite"/>
    </source>
</evidence>
<proteinExistence type="predicted"/>
<sequence length="407" mass="46228">MSQNPRTMEAVREAERAGRAQVNKEAAQQRERAAQNRRLRAGMVSRQEEELQKVDQQKAEGEAMLKGFRRAREDAERRKEEAQNSITSIEKNVIGWQNRDSWKETKSTTFGQTTTQTRPQALAASLRSAPQGFLPHSVISKTPNQIIDEGETTVMHMPVRPGLNSSSALQPRESDVDDETAVDLLDVIDSTAGTLHHDLHYQMVQQMVHGGGEKWREEIFSNQDQAPTSSYFAPIGGDPDSGKMLLEPVSWDGELEGGNAEADNRIEDTLLELGTNPLATKAENAYDNLRQLMLFHLRRVKAFVSTTTQSAILHMIVSAQFVHMNTTETLRRRSSWAAHAMIYLSGCTYQYYVHLMDNSRYIMTFSLIALATFYAYYTVLESSEEISEWRNRGEWKRRMVSQDKDPH</sequence>
<keyword evidence="4" id="KW-1185">Reference proteome</keyword>